<dbReference type="SMART" id="SM00487">
    <property type="entry name" value="DEXDc"/>
    <property type="match status" value="1"/>
</dbReference>
<dbReference type="GO" id="GO:0003678">
    <property type="term" value="F:DNA helicase activity"/>
    <property type="evidence" value="ECO:0007669"/>
    <property type="project" value="TreeGrafter"/>
</dbReference>
<dbReference type="Pfam" id="PF00270">
    <property type="entry name" value="DEAD"/>
    <property type="match status" value="1"/>
</dbReference>
<dbReference type="InterPro" id="IPR014001">
    <property type="entry name" value="Helicase_ATP-bd"/>
</dbReference>
<dbReference type="Pfam" id="PF17191">
    <property type="entry name" value="RecG_wedge"/>
    <property type="match status" value="1"/>
</dbReference>
<dbReference type="InterPro" id="IPR011545">
    <property type="entry name" value="DEAD/DEAH_box_helicase_dom"/>
</dbReference>
<evidence type="ECO:0000259" key="10">
    <source>
        <dbReference type="PROSITE" id="PS51194"/>
    </source>
</evidence>
<dbReference type="AlphaFoldDB" id="A0A930PRP1"/>
<dbReference type="GO" id="GO:0005524">
    <property type="term" value="F:ATP binding"/>
    <property type="evidence" value="ECO:0007669"/>
    <property type="project" value="UniProtKB-KW"/>
</dbReference>
<keyword evidence="2" id="KW-0227">DNA damage</keyword>
<feature type="compositionally biased region" description="Basic and acidic residues" evidence="8">
    <location>
        <begin position="239"/>
        <end position="249"/>
    </location>
</feature>
<dbReference type="SUPFAM" id="SSF52540">
    <property type="entry name" value="P-loop containing nucleoside triphosphate hydrolases"/>
    <property type="match status" value="2"/>
</dbReference>
<dbReference type="PANTHER" id="PTHR47964">
    <property type="entry name" value="ATP-DEPENDENT DNA HELICASE HOMOLOG RECG, CHLOROPLASTIC"/>
    <property type="match status" value="1"/>
</dbReference>
<feature type="region of interest" description="Disordered" evidence="8">
    <location>
        <begin position="807"/>
        <end position="835"/>
    </location>
</feature>
<evidence type="ECO:0000256" key="2">
    <source>
        <dbReference type="ARBA" id="ARBA00022763"/>
    </source>
</evidence>
<gene>
    <name evidence="11" type="ORF">HXO58_02985</name>
</gene>
<proteinExistence type="predicted"/>
<dbReference type="CDD" id="cd17992">
    <property type="entry name" value="DEXHc_RecG"/>
    <property type="match status" value="1"/>
</dbReference>
<dbReference type="InterPro" id="IPR001650">
    <property type="entry name" value="Helicase_C-like"/>
</dbReference>
<dbReference type="GO" id="GO:0003677">
    <property type="term" value="F:DNA binding"/>
    <property type="evidence" value="ECO:0007669"/>
    <property type="project" value="UniProtKB-KW"/>
</dbReference>
<evidence type="ECO:0000256" key="6">
    <source>
        <dbReference type="ARBA" id="ARBA00023125"/>
    </source>
</evidence>
<feature type="compositionally biased region" description="Basic and acidic residues" evidence="8">
    <location>
        <begin position="220"/>
        <end position="229"/>
    </location>
</feature>
<dbReference type="GO" id="GO:0006281">
    <property type="term" value="P:DNA repair"/>
    <property type="evidence" value="ECO:0007669"/>
    <property type="project" value="UniProtKB-KW"/>
</dbReference>
<feature type="compositionally biased region" description="Low complexity" evidence="8">
    <location>
        <begin position="256"/>
        <end position="291"/>
    </location>
</feature>
<dbReference type="PANTHER" id="PTHR47964:SF1">
    <property type="entry name" value="ATP-DEPENDENT DNA HELICASE HOMOLOG RECG, CHLOROPLASTIC"/>
    <property type="match status" value="1"/>
</dbReference>
<dbReference type="SMART" id="SM00490">
    <property type="entry name" value="HELICc"/>
    <property type="match status" value="1"/>
</dbReference>
<evidence type="ECO:0000256" key="5">
    <source>
        <dbReference type="ARBA" id="ARBA00022840"/>
    </source>
</evidence>
<feature type="compositionally biased region" description="Low complexity" evidence="8">
    <location>
        <begin position="24"/>
        <end position="37"/>
    </location>
</feature>
<feature type="domain" description="Helicase ATP-binding" evidence="9">
    <location>
        <begin position="745"/>
        <end position="935"/>
    </location>
</feature>
<dbReference type="Gene3D" id="3.40.50.300">
    <property type="entry name" value="P-loop containing nucleotide triphosphate hydrolases"/>
    <property type="match status" value="2"/>
</dbReference>
<dbReference type="InterPro" id="IPR047112">
    <property type="entry name" value="RecG/Mfd"/>
</dbReference>
<dbReference type="Pfam" id="PF00271">
    <property type="entry name" value="Helicase_C"/>
    <property type="match status" value="1"/>
</dbReference>
<reference evidence="11" key="1">
    <citation type="submission" date="2020-04" db="EMBL/GenBank/DDBJ databases">
        <title>Deep metagenomics examines the oral microbiome during advanced dental caries in children, revealing novel taxa and co-occurrences with host molecules.</title>
        <authorList>
            <person name="Baker J.L."/>
            <person name="Morton J.T."/>
            <person name="Dinis M."/>
            <person name="Alvarez R."/>
            <person name="Tran N.C."/>
            <person name="Knight R."/>
            <person name="Edlund A."/>
        </authorList>
    </citation>
    <scope>NUCLEOTIDE SEQUENCE</scope>
    <source>
        <strain evidence="11">JCVI_29_bin.11</strain>
    </source>
</reference>
<dbReference type="InterPro" id="IPR027417">
    <property type="entry name" value="P-loop_NTPase"/>
</dbReference>
<feature type="compositionally biased region" description="Low complexity" evidence="8">
    <location>
        <begin position="308"/>
        <end position="321"/>
    </location>
</feature>
<keyword evidence="3" id="KW-0378">Hydrolase</keyword>
<comment type="caution">
    <text evidence="11">The sequence shown here is derived from an EMBL/GenBank/DDBJ whole genome shotgun (WGS) entry which is preliminary data.</text>
</comment>
<keyword evidence="5" id="KW-0067">ATP-binding</keyword>
<feature type="compositionally biased region" description="Acidic residues" evidence="8">
    <location>
        <begin position="39"/>
        <end position="48"/>
    </location>
</feature>
<dbReference type="GO" id="GO:0016787">
    <property type="term" value="F:hydrolase activity"/>
    <property type="evidence" value="ECO:0007669"/>
    <property type="project" value="UniProtKB-KW"/>
</dbReference>
<evidence type="ECO:0000313" key="12">
    <source>
        <dbReference type="Proteomes" id="UP000713964"/>
    </source>
</evidence>
<evidence type="ECO:0000256" key="1">
    <source>
        <dbReference type="ARBA" id="ARBA00022741"/>
    </source>
</evidence>
<feature type="compositionally biased region" description="Basic residues" evidence="8">
    <location>
        <begin position="173"/>
        <end position="186"/>
    </location>
</feature>
<dbReference type="EMBL" id="JABZXL010000005">
    <property type="protein sequence ID" value="MBF1658786.1"/>
    <property type="molecule type" value="Genomic_DNA"/>
</dbReference>
<keyword evidence="6" id="KW-0238">DNA-binding</keyword>
<dbReference type="Proteomes" id="UP000713964">
    <property type="component" value="Unassembled WGS sequence"/>
</dbReference>
<feature type="compositionally biased region" description="Low complexity" evidence="8">
    <location>
        <begin position="493"/>
        <end position="505"/>
    </location>
</feature>
<organism evidence="11 12">
    <name type="scientific">Rothia mucilaginosa</name>
    <dbReference type="NCBI Taxonomy" id="43675"/>
    <lineage>
        <taxon>Bacteria</taxon>
        <taxon>Bacillati</taxon>
        <taxon>Actinomycetota</taxon>
        <taxon>Actinomycetes</taxon>
        <taxon>Micrococcales</taxon>
        <taxon>Micrococcaceae</taxon>
        <taxon>Rothia</taxon>
    </lineage>
</organism>
<evidence type="ECO:0000256" key="7">
    <source>
        <dbReference type="ARBA" id="ARBA00023204"/>
    </source>
</evidence>
<evidence type="ECO:0000256" key="4">
    <source>
        <dbReference type="ARBA" id="ARBA00022806"/>
    </source>
</evidence>
<accession>A0A930PRP1</accession>
<evidence type="ECO:0000256" key="8">
    <source>
        <dbReference type="SAM" id="MobiDB-lite"/>
    </source>
</evidence>
<feature type="compositionally biased region" description="Polar residues" evidence="8">
    <location>
        <begin position="193"/>
        <end position="205"/>
    </location>
</feature>
<keyword evidence="4 11" id="KW-0347">Helicase</keyword>
<dbReference type="InterPro" id="IPR033454">
    <property type="entry name" value="RecG_wedge"/>
</dbReference>
<dbReference type="InterPro" id="IPR012340">
    <property type="entry name" value="NA-bd_OB-fold"/>
</dbReference>
<feature type="domain" description="Helicase C-terminal" evidence="10">
    <location>
        <begin position="975"/>
        <end position="1165"/>
    </location>
</feature>
<dbReference type="SUPFAM" id="SSF50249">
    <property type="entry name" value="Nucleic acid-binding proteins"/>
    <property type="match status" value="1"/>
</dbReference>
<protein>
    <submittedName>
        <fullName evidence="11">DEAD/DEAH box helicase</fullName>
    </submittedName>
</protein>
<evidence type="ECO:0000313" key="11">
    <source>
        <dbReference type="EMBL" id="MBF1658786.1"/>
    </source>
</evidence>
<feature type="compositionally biased region" description="Low complexity" evidence="8">
    <location>
        <begin position="817"/>
        <end position="830"/>
    </location>
</feature>
<feature type="region of interest" description="Disordered" evidence="8">
    <location>
        <begin position="157"/>
        <end position="321"/>
    </location>
</feature>
<keyword evidence="1" id="KW-0547">Nucleotide-binding</keyword>
<evidence type="ECO:0000259" key="9">
    <source>
        <dbReference type="PROSITE" id="PS51192"/>
    </source>
</evidence>
<keyword evidence="7" id="KW-0234">DNA repair</keyword>
<feature type="region of interest" description="Disordered" evidence="8">
    <location>
        <begin position="450"/>
        <end position="470"/>
    </location>
</feature>
<sequence>MSPARRSVNPQQEALDLGLPEPVPVKTKPTNKPAKAEAAQDEPVDSEPVDSTVVEPARAGSATRADSTTRARQRKKDAPLLSDEQLRTTAELTVRDLAAYARGEVSRAELSERAAQRASAPYRKALKTLKHSLGPAAHTMTDDAIYELVDIALAVRQATQPEAHQPGEPARKAPARKKPAQKKSAQKKTAQKELTQNEPIPQESETAARATSARPQKVTKASEKGEQKPAPKKNAPKKSAPEAEAEKSATKKAVAKKTAPAEKAPAAQPATAEKTPAKPKTTAQKNPAQKSPVKKASAKKTATKEATTKTVAAEKPASAAAEAKSRALARYASEDRIENAPLKKYLPAPSAKAIATHLDLHTVGEMLEYFPRKYLPRGELSSFAELVEGQDVTIIARVVHVSTRTMAARRGKITEVTITDRLSDATGQAAPAGFGAAGFGAGGPVSVVPGRANRPGASRVSGAPAQNWQATGMHNPRINALANSTQNPAAQISAQNPAAQNPSAQGRGAQPASYSGYADSYGQDSFAQDSFAQGGLFGVPAPSMTNPGALIGSQMKLSFFNAWTAAREIREGETMMFSGRVGIYRGEYTLTNPHYALLSKDASGADVTDAATAPVPVYRAPVKLPTDRISGYMAQLLEKVPLKELEDPVPYTIRRARKVPSLEWTYRALHTPDSEDTWRAAQAQMRYREAFVLQSALARLHSVRAAHLTQPRPAVEGGLADRLLQVLPYELTEGQQKVGAEIAADLSSESPMNRLLQGDVGSGKTVVALRAMLQVADAGGQSAMLAPTEVLAEQHLRSVLDILGDMAAPEDSDADDSAAGSAEGAPAGSGEEPGRVRVRLLTASMGTRAKRKVLQELADGTTQIVIGTHALLSDEVSFHDLGLVVVDEQHRFGVEQRDGLRGTDGALPHRLVMTATPIPRTVAMTVFGDLDVSVLDTLPAGRQKISTHVVPLAEKPAWASRLWRRAREEIDAGYQVYVVVPKIGEEGDSLEEGAAFFGASSLNGAGTGAGNSAQGYFGQGGSTSSDGKVQLTSVASMYSYLSAEDALVGVRIGTLHGRMDPAEKTAVMTAFERGEIDLLISTTVIEVGVNVPNATLMIIMDADRFGISGLHQLRGRVGRGGYAGTCLLVTRQEEGGVSRERLDAVASTTDGFELSRIDLAQRREGDILGAAQSGSKSTLRFLRALADADIIERAREDARSVVEKDPTLAKHPSLARTIDRALDADREAFLGRG</sequence>
<dbReference type="PROSITE" id="PS51194">
    <property type="entry name" value="HELICASE_CTER"/>
    <property type="match status" value="1"/>
</dbReference>
<evidence type="ECO:0000256" key="3">
    <source>
        <dbReference type="ARBA" id="ARBA00022801"/>
    </source>
</evidence>
<feature type="region of interest" description="Disordered" evidence="8">
    <location>
        <begin position="488"/>
        <end position="515"/>
    </location>
</feature>
<dbReference type="PROSITE" id="PS51192">
    <property type="entry name" value="HELICASE_ATP_BIND_1"/>
    <property type="match status" value="1"/>
</dbReference>
<feature type="region of interest" description="Disordered" evidence="8">
    <location>
        <begin position="1"/>
        <end position="86"/>
    </location>
</feature>
<name>A0A930PRP1_9MICC</name>